<dbReference type="Gene3D" id="3.90.105.10">
    <property type="entry name" value="Molybdopterin biosynthesis moea protein, domain 2"/>
    <property type="match status" value="1"/>
</dbReference>
<keyword evidence="6 8" id="KW-0808">Transferase</keyword>
<dbReference type="KEGG" id="mtar:DF168_01995"/>
<dbReference type="EMBL" id="CP029803">
    <property type="protein sequence ID" value="AWT60775.1"/>
    <property type="molecule type" value="Genomic_DNA"/>
</dbReference>
<comment type="cofactor">
    <cofactor evidence="6">
        <name>Mg(2+)</name>
        <dbReference type="ChEBI" id="CHEBI:18420"/>
    </cofactor>
</comment>
<dbReference type="UniPathway" id="UPA00344"/>
<feature type="domain" description="MoaB/Mog" evidence="7">
    <location>
        <begin position="177"/>
        <end position="316"/>
    </location>
</feature>
<dbReference type="InterPro" id="IPR038987">
    <property type="entry name" value="MoeA-like"/>
</dbReference>
<dbReference type="Gene3D" id="3.40.980.10">
    <property type="entry name" value="MoaB/Mog-like domain"/>
    <property type="match status" value="1"/>
</dbReference>
<evidence type="ECO:0000256" key="5">
    <source>
        <dbReference type="ARBA" id="ARBA00047317"/>
    </source>
</evidence>
<dbReference type="InterPro" id="IPR001453">
    <property type="entry name" value="MoaB/Mog_dom"/>
</dbReference>
<evidence type="ECO:0000313" key="9">
    <source>
        <dbReference type="Proteomes" id="UP000247465"/>
    </source>
</evidence>
<evidence type="ECO:0000256" key="3">
    <source>
        <dbReference type="ARBA" id="ARBA00010763"/>
    </source>
</evidence>
<dbReference type="InterPro" id="IPR036425">
    <property type="entry name" value="MoaB/Mog-like_dom_sf"/>
</dbReference>
<dbReference type="Pfam" id="PF03453">
    <property type="entry name" value="MoeA_N"/>
    <property type="match status" value="1"/>
</dbReference>
<gene>
    <name evidence="8" type="primary">moeA</name>
    <name evidence="8" type="ORF">DF168_01995</name>
</gene>
<dbReference type="EC" id="2.10.1.1" evidence="6"/>
<evidence type="ECO:0000259" key="7">
    <source>
        <dbReference type="SMART" id="SM00852"/>
    </source>
</evidence>
<dbReference type="GO" id="GO:0061599">
    <property type="term" value="F:molybdopterin molybdotransferase activity"/>
    <property type="evidence" value="ECO:0007669"/>
    <property type="project" value="UniProtKB-UniRule"/>
</dbReference>
<comment type="similarity">
    <text evidence="3 6">Belongs to the MoeA family.</text>
</comment>
<dbReference type="Pfam" id="PF00994">
    <property type="entry name" value="MoCF_biosynth"/>
    <property type="match status" value="1"/>
</dbReference>
<dbReference type="SUPFAM" id="SSF63882">
    <property type="entry name" value="MoeA N-terminal region -like"/>
    <property type="match status" value="1"/>
</dbReference>
<dbReference type="InterPro" id="IPR005110">
    <property type="entry name" value="MoeA_linker/N"/>
</dbReference>
<organism evidence="8 9">
    <name type="scientific">Candidatus Moanibacter tarae</name>
    <dbReference type="NCBI Taxonomy" id="2200854"/>
    <lineage>
        <taxon>Bacteria</taxon>
        <taxon>Pseudomonadati</taxon>
        <taxon>Verrucomicrobiota</taxon>
        <taxon>Opitutia</taxon>
        <taxon>Puniceicoccales</taxon>
        <taxon>Puniceicoccales incertae sedis</taxon>
        <taxon>Candidatus Moanibacter</taxon>
    </lineage>
</organism>
<evidence type="ECO:0000256" key="2">
    <source>
        <dbReference type="ARBA" id="ARBA00005046"/>
    </source>
</evidence>
<sequence length="401" mass="44494">MLSSREAVHIIEENSALLPIEEVSLQDAVGRVLRCPVEADRDLPPFNRVMMDGIAISCQAWIAGIREFGINGVQGAGMDPLRLKNKNDCIEIMTGAVMAEDCDCVVPYEDVEIENGRASVKEHFTPRPNLNIHQQGSDFIKGDCLIDSGVRLTSREIAVSASCGKASLLVTREPRLIIVSTGDELVEVDEEVQPFQIRRSNNYALEAALQGLGFHHIENLHIRDDPELIEKTLAAILRRADIILLSGGISKGKFDYIPTVLEKLGVRKHFHGVRQRPGKPFWYGQGESGQRIFALPGNPLSTLICFHRYVVPALQRMLGMDQPKEIWAVLAKSFLVRAPLTFFLPVRIESEENGILRAQPHPAKNSGDFASIIPTDGFVELPEEQGTQFSEGSSTQFFSWS</sequence>
<comment type="pathway">
    <text evidence="2 6">Cofactor biosynthesis; molybdopterin biosynthesis.</text>
</comment>
<keyword evidence="6" id="KW-0500">Molybdenum</keyword>
<comment type="function">
    <text evidence="1 6">Catalyzes the insertion of molybdate into adenylated molybdopterin with the concomitant release of AMP.</text>
</comment>
<dbReference type="PANTHER" id="PTHR10192:SF5">
    <property type="entry name" value="GEPHYRIN"/>
    <property type="match status" value="1"/>
</dbReference>
<dbReference type="SMART" id="SM00852">
    <property type="entry name" value="MoCF_biosynth"/>
    <property type="match status" value="1"/>
</dbReference>
<dbReference type="NCBIfam" id="TIGR00177">
    <property type="entry name" value="molyb_syn"/>
    <property type="match status" value="1"/>
</dbReference>
<evidence type="ECO:0000313" key="8">
    <source>
        <dbReference type="EMBL" id="AWT60775.1"/>
    </source>
</evidence>
<evidence type="ECO:0000256" key="4">
    <source>
        <dbReference type="ARBA" id="ARBA00023150"/>
    </source>
</evidence>
<dbReference type="GO" id="GO:0046872">
    <property type="term" value="F:metal ion binding"/>
    <property type="evidence" value="ECO:0007669"/>
    <property type="project" value="UniProtKB-UniRule"/>
</dbReference>
<dbReference type="CDD" id="cd00887">
    <property type="entry name" value="MoeA"/>
    <property type="match status" value="1"/>
</dbReference>
<dbReference type="PANTHER" id="PTHR10192">
    <property type="entry name" value="MOLYBDOPTERIN BIOSYNTHESIS PROTEIN"/>
    <property type="match status" value="1"/>
</dbReference>
<dbReference type="Proteomes" id="UP000247465">
    <property type="component" value="Chromosome"/>
</dbReference>
<dbReference type="Pfam" id="PF03454">
    <property type="entry name" value="MoeA_C"/>
    <property type="match status" value="1"/>
</dbReference>
<evidence type="ECO:0000256" key="1">
    <source>
        <dbReference type="ARBA" id="ARBA00002901"/>
    </source>
</evidence>
<dbReference type="GO" id="GO:0006777">
    <property type="term" value="P:Mo-molybdopterin cofactor biosynthetic process"/>
    <property type="evidence" value="ECO:0007669"/>
    <property type="project" value="UniProtKB-UniRule"/>
</dbReference>
<proteinExistence type="inferred from homology"/>
<dbReference type="GO" id="GO:0005829">
    <property type="term" value="C:cytosol"/>
    <property type="evidence" value="ECO:0007669"/>
    <property type="project" value="TreeGrafter"/>
</dbReference>
<dbReference type="SUPFAM" id="SSF53218">
    <property type="entry name" value="Molybdenum cofactor biosynthesis proteins"/>
    <property type="match status" value="1"/>
</dbReference>
<evidence type="ECO:0000256" key="6">
    <source>
        <dbReference type="RuleBase" id="RU365090"/>
    </source>
</evidence>
<accession>A0A2Z4AGJ8</accession>
<dbReference type="InterPro" id="IPR036135">
    <property type="entry name" value="MoeA_linker/N_sf"/>
</dbReference>
<keyword evidence="6" id="KW-0479">Metal-binding</keyword>
<dbReference type="AlphaFoldDB" id="A0A2Z4AGJ8"/>
<protein>
    <recommendedName>
        <fullName evidence="6">Molybdopterin molybdenumtransferase</fullName>
        <ecNumber evidence="6">2.10.1.1</ecNumber>
    </recommendedName>
</protein>
<dbReference type="Gene3D" id="2.170.190.11">
    <property type="entry name" value="Molybdopterin biosynthesis moea protein, domain 3"/>
    <property type="match status" value="1"/>
</dbReference>
<reference evidence="8 9" key="1">
    <citation type="submission" date="2018-06" db="EMBL/GenBank/DDBJ databases">
        <title>Draft Genome Sequence of a Novel Marine Bacterium Related to the Verrucomicrobia.</title>
        <authorList>
            <person name="Vosseberg J."/>
            <person name="Martijn J."/>
            <person name="Ettema T.J.G."/>
        </authorList>
    </citation>
    <scope>NUCLEOTIDE SEQUENCE [LARGE SCALE GENOMIC DNA]</scope>
    <source>
        <strain evidence="8">TARA_B100001123</strain>
    </source>
</reference>
<dbReference type="SUPFAM" id="SSF63867">
    <property type="entry name" value="MoeA C-terminal domain-like"/>
    <property type="match status" value="1"/>
</dbReference>
<dbReference type="InterPro" id="IPR036688">
    <property type="entry name" value="MoeA_C_domain_IV_sf"/>
</dbReference>
<dbReference type="InterPro" id="IPR005111">
    <property type="entry name" value="MoeA_C_domain_IV"/>
</dbReference>
<keyword evidence="6" id="KW-0460">Magnesium</keyword>
<name>A0A2Z4AGJ8_9BACT</name>
<comment type="catalytic activity">
    <reaction evidence="5">
        <text>adenylyl-molybdopterin + molybdate = Mo-molybdopterin + AMP + H(+)</text>
        <dbReference type="Rhea" id="RHEA:35047"/>
        <dbReference type="ChEBI" id="CHEBI:15378"/>
        <dbReference type="ChEBI" id="CHEBI:36264"/>
        <dbReference type="ChEBI" id="CHEBI:62727"/>
        <dbReference type="ChEBI" id="CHEBI:71302"/>
        <dbReference type="ChEBI" id="CHEBI:456215"/>
        <dbReference type="EC" id="2.10.1.1"/>
    </reaction>
</comment>
<keyword evidence="4 6" id="KW-0501">Molybdenum cofactor biosynthesis</keyword>
<dbReference type="Gene3D" id="2.40.340.10">
    <property type="entry name" value="MoeA, C-terminal, domain IV"/>
    <property type="match status" value="1"/>
</dbReference>